<evidence type="ECO:0000256" key="1">
    <source>
        <dbReference type="ARBA" id="ARBA00022737"/>
    </source>
</evidence>
<organism evidence="3 4">
    <name type="scientific">Skeletonema marinoi</name>
    <dbReference type="NCBI Taxonomy" id="267567"/>
    <lineage>
        <taxon>Eukaryota</taxon>
        <taxon>Sar</taxon>
        <taxon>Stramenopiles</taxon>
        <taxon>Ochrophyta</taxon>
        <taxon>Bacillariophyta</taxon>
        <taxon>Coscinodiscophyceae</taxon>
        <taxon>Thalassiosirophycidae</taxon>
        <taxon>Thalassiosirales</taxon>
        <taxon>Skeletonemataceae</taxon>
        <taxon>Skeletonema</taxon>
        <taxon>Skeletonema marinoi-dohrnii complex</taxon>
    </lineage>
</organism>
<dbReference type="Gene3D" id="1.25.40.20">
    <property type="entry name" value="Ankyrin repeat-containing domain"/>
    <property type="match status" value="2"/>
</dbReference>
<dbReference type="Pfam" id="PF12796">
    <property type="entry name" value="Ank_2"/>
    <property type="match status" value="1"/>
</dbReference>
<gene>
    <name evidence="3" type="ORF">QTG54_015204</name>
</gene>
<sequence>MTEREYSSQSAELLLAHELTAFCHSDSLSEEGLHEIIVHHNYLTPNNNESEYTFFLAACRNERVTTGIIQCLLEYFPDAAAAETPELFVPLHIACSNINVTPGIVQLLIDAHPDSVRRANNIGWTPLHHLCVNQNLGDADVFSILKLLVERYPDLVRRADNAGNLPIHVASIGGSPEFCSVLIEAYPGSERMSNDSGRLPLHRACRNNAIATVEYLYKLYPDAINHAATNGLYPIHYSIFDCALRGSFDAVEILKFLLDCDPSVKLQKLVGKSLLHVACQQDYNDSNIDAGILVINAVYDAHPKAIEYSSFAAKVPRFHERIQAIINSLLVYSRQAKDRRMMSTPDDNGQLTLHFALQIDSPLGSIKLMVKGYRAALQYPDNSGALPLHIACEYHESPRVVQYLVGLDATTLDAVDREGNTALHYACRGAKFDTITLMLETFDAVSVSIRNAHGKLPIDLLWERNEVLDRESIEYMESVFQLLKAYPETLMSTGI</sequence>
<dbReference type="SMART" id="SM00248">
    <property type="entry name" value="ANK"/>
    <property type="match status" value="8"/>
</dbReference>
<comment type="caution">
    <text evidence="3">The sequence shown here is derived from an EMBL/GenBank/DDBJ whole genome shotgun (WGS) entry which is preliminary data.</text>
</comment>
<dbReference type="Proteomes" id="UP001224775">
    <property type="component" value="Unassembled WGS sequence"/>
</dbReference>
<proteinExistence type="predicted"/>
<keyword evidence="2" id="KW-0040">ANK repeat</keyword>
<name>A0AAD9D4X5_9STRA</name>
<dbReference type="SUPFAM" id="SSF48403">
    <property type="entry name" value="Ankyrin repeat"/>
    <property type="match status" value="2"/>
</dbReference>
<dbReference type="InterPro" id="IPR002110">
    <property type="entry name" value="Ankyrin_rpt"/>
</dbReference>
<dbReference type="InterPro" id="IPR036770">
    <property type="entry name" value="Ankyrin_rpt-contain_sf"/>
</dbReference>
<keyword evidence="1" id="KW-0677">Repeat</keyword>
<dbReference type="PANTHER" id="PTHR24198:SF165">
    <property type="entry name" value="ANKYRIN REPEAT-CONTAINING PROTEIN-RELATED"/>
    <property type="match status" value="1"/>
</dbReference>
<dbReference type="EMBL" id="JATAAI010000041">
    <property type="protein sequence ID" value="KAK1734201.1"/>
    <property type="molecule type" value="Genomic_DNA"/>
</dbReference>
<reference evidence="3" key="1">
    <citation type="submission" date="2023-06" db="EMBL/GenBank/DDBJ databases">
        <title>Survivors Of The Sea: Transcriptome response of Skeletonema marinoi to long-term dormancy.</title>
        <authorList>
            <person name="Pinder M.I.M."/>
            <person name="Kourtchenko O."/>
            <person name="Robertson E.K."/>
            <person name="Larsson T."/>
            <person name="Maumus F."/>
            <person name="Osuna-Cruz C.M."/>
            <person name="Vancaester E."/>
            <person name="Stenow R."/>
            <person name="Vandepoele K."/>
            <person name="Ploug H."/>
            <person name="Bruchert V."/>
            <person name="Godhe A."/>
            <person name="Topel M."/>
        </authorList>
    </citation>
    <scope>NUCLEOTIDE SEQUENCE</scope>
    <source>
        <strain evidence="3">R05AC</strain>
    </source>
</reference>
<dbReference type="PANTHER" id="PTHR24198">
    <property type="entry name" value="ANKYRIN REPEAT AND PROTEIN KINASE DOMAIN-CONTAINING PROTEIN"/>
    <property type="match status" value="1"/>
</dbReference>
<evidence type="ECO:0000256" key="2">
    <source>
        <dbReference type="ARBA" id="ARBA00023043"/>
    </source>
</evidence>
<evidence type="ECO:0000313" key="4">
    <source>
        <dbReference type="Proteomes" id="UP001224775"/>
    </source>
</evidence>
<accession>A0AAD9D4X5</accession>
<evidence type="ECO:0000313" key="3">
    <source>
        <dbReference type="EMBL" id="KAK1734201.1"/>
    </source>
</evidence>
<protein>
    <submittedName>
        <fullName evidence="3">Ankyrin repeat domain-containing protein</fullName>
    </submittedName>
</protein>
<dbReference type="Pfam" id="PF13637">
    <property type="entry name" value="Ank_4"/>
    <property type="match status" value="1"/>
</dbReference>
<dbReference type="AlphaFoldDB" id="A0AAD9D4X5"/>
<keyword evidence="4" id="KW-1185">Reference proteome</keyword>